<evidence type="ECO:0000313" key="1">
    <source>
        <dbReference type="EMBL" id="MCX2963095.1"/>
    </source>
</evidence>
<dbReference type="RefSeq" id="WP_266060138.1">
    <property type="nucleotide sequence ID" value="NZ_JAPKFM010000002.1"/>
</dbReference>
<keyword evidence="2" id="KW-1185">Reference proteome</keyword>
<gene>
    <name evidence="1" type="ORF">OSB52_03200</name>
</gene>
<evidence type="ECO:0008006" key="3">
    <source>
        <dbReference type="Google" id="ProtNLM"/>
    </source>
</evidence>
<sequence>MLTAWADESGSRPDMDPGAYLMSAALCDEEDVDALRHRMEALRLAEPKVHWHGSSEQRRTELVTAVAQLPLTGFVVVHVDKDSSDRRHRRKCMEFLLPHLADMPCSTITLESRGQQDASDMDMLQKLRAQRAVASTLRIDHAVGRNEPALWVADIVCGAVVQHRCGRGDYLDILGAGVEIHHRPLKDREPQASSSGE</sequence>
<reference evidence="1" key="1">
    <citation type="submission" date="2022-10" db="EMBL/GenBank/DDBJ databases">
        <title>WGS of marine actinomycetes from Thailand.</title>
        <authorList>
            <person name="Thawai C."/>
        </authorList>
    </citation>
    <scope>NUCLEOTIDE SEQUENCE</scope>
    <source>
        <strain evidence="1">SW21</strain>
    </source>
</reference>
<dbReference type="EMBL" id="JAPKFM010000002">
    <property type="protein sequence ID" value="MCX2963095.1"/>
    <property type="molecule type" value="Genomic_DNA"/>
</dbReference>
<comment type="caution">
    <text evidence="1">The sequence shown here is derived from an EMBL/GenBank/DDBJ whole genome shotgun (WGS) entry which is preliminary data.</text>
</comment>
<evidence type="ECO:0000313" key="2">
    <source>
        <dbReference type="Proteomes" id="UP001143347"/>
    </source>
</evidence>
<protein>
    <recommendedName>
        <fullName evidence="3">DUF3800 domain-containing protein</fullName>
    </recommendedName>
</protein>
<accession>A0A9X3D1A0</accession>
<name>A0A9X3D1A0_9ACTN</name>
<dbReference type="Proteomes" id="UP001143347">
    <property type="component" value="Unassembled WGS sequence"/>
</dbReference>
<proteinExistence type="predicted"/>
<organism evidence="1 2">
    <name type="scientific">Gordonia aquimaris</name>
    <dbReference type="NCBI Taxonomy" id="2984863"/>
    <lineage>
        <taxon>Bacteria</taxon>
        <taxon>Bacillati</taxon>
        <taxon>Actinomycetota</taxon>
        <taxon>Actinomycetes</taxon>
        <taxon>Mycobacteriales</taxon>
        <taxon>Gordoniaceae</taxon>
        <taxon>Gordonia</taxon>
    </lineage>
</organism>
<dbReference type="AlphaFoldDB" id="A0A9X3D1A0"/>